<dbReference type="SUPFAM" id="SSF50022">
    <property type="entry name" value="ISP domain"/>
    <property type="match status" value="1"/>
</dbReference>
<dbReference type="OrthoDB" id="426882at2759"/>
<dbReference type="eggNOG" id="ENOG502S06W">
    <property type="taxonomic scope" value="Eukaryota"/>
</dbReference>
<proteinExistence type="predicted"/>
<comment type="cofactor">
    <cofactor evidence="5">
        <name>[2Fe-2S] cluster</name>
        <dbReference type="ChEBI" id="CHEBI:190135"/>
    </cofactor>
</comment>
<dbReference type="EMBL" id="CP000585">
    <property type="protein sequence ID" value="ABO96333.1"/>
    <property type="molecule type" value="Genomic_DNA"/>
</dbReference>
<dbReference type="CDD" id="cd03467">
    <property type="entry name" value="Rieske"/>
    <property type="match status" value="1"/>
</dbReference>
<dbReference type="KEGG" id="olu:OSTLU_31786"/>
<dbReference type="GeneID" id="5001898"/>
<evidence type="ECO:0000313" key="8">
    <source>
        <dbReference type="EMBL" id="ABO96333.1"/>
    </source>
</evidence>
<dbReference type="Gene3D" id="2.102.10.10">
    <property type="entry name" value="Rieske [2Fe-2S] iron-sulphur domain"/>
    <property type="match status" value="1"/>
</dbReference>
<dbReference type="PANTHER" id="PTHR21496:SF0">
    <property type="entry name" value="RIESKE DOMAIN-CONTAINING PROTEIN"/>
    <property type="match status" value="1"/>
</dbReference>
<dbReference type="Gramene" id="ABO96333">
    <property type="protein sequence ID" value="ABO96333"/>
    <property type="gene ID" value="OSTLU_31786"/>
</dbReference>
<keyword evidence="2" id="KW-0479">Metal-binding</keyword>
<dbReference type="Pfam" id="PF22543">
    <property type="entry name" value="Rieske_4"/>
    <property type="match status" value="1"/>
</dbReference>
<reference evidence="8 9" key="1">
    <citation type="journal article" date="2007" name="Proc. Natl. Acad. Sci. U.S.A.">
        <title>The tiny eukaryote Ostreococcus provides genomic insights into the paradox of plankton speciation.</title>
        <authorList>
            <person name="Palenik B."/>
            <person name="Grimwood J."/>
            <person name="Aerts A."/>
            <person name="Rouze P."/>
            <person name="Salamov A."/>
            <person name="Putnam N."/>
            <person name="Dupont C."/>
            <person name="Jorgensen R."/>
            <person name="Derelle E."/>
            <person name="Rombauts S."/>
            <person name="Zhou K."/>
            <person name="Otillar R."/>
            <person name="Merchant S.S."/>
            <person name="Podell S."/>
            <person name="Gaasterland T."/>
            <person name="Napoli C."/>
            <person name="Gendler K."/>
            <person name="Manuell A."/>
            <person name="Tai V."/>
            <person name="Vallon O."/>
            <person name="Piganeau G."/>
            <person name="Jancek S."/>
            <person name="Heijde M."/>
            <person name="Jabbari K."/>
            <person name="Bowler C."/>
            <person name="Lohr M."/>
            <person name="Robbens S."/>
            <person name="Werner G."/>
            <person name="Dubchak I."/>
            <person name="Pazour G.J."/>
            <person name="Ren Q."/>
            <person name="Paulsen I."/>
            <person name="Delwiche C."/>
            <person name="Schmutz J."/>
            <person name="Rokhsar D."/>
            <person name="Van de Peer Y."/>
            <person name="Moreau H."/>
            <person name="Grigoriev I.V."/>
        </authorList>
    </citation>
    <scope>NUCLEOTIDE SEQUENCE [LARGE SCALE GENOMIC DNA]</scope>
    <source>
        <strain evidence="8 9">CCE9901</strain>
    </source>
</reference>
<keyword evidence="9" id="KW-1185">Reference proteome</keyword>
<evidence type="ECO:0000256" key="6">
    <source>
        <dbReference type="SAM" id="MobiDB-lite"/>
    </source>
</evidence>
<evidence type="ECO:0000256" key="1">
    <source>
        <dbReference type="ARBA" id="ARBA00022714"/>
    </source>
</evidence>
<evidence type="ECO:0000256" key="2">
    <source>
        <dbReference type="ARBA" id="ARBA00022723"/>
    </source>
</evidence>
<organism evidence="8 9">
    <name type="scientific">Ostreococcus lucimarinus (strain CCE9901)</name>
    <dbReference type="NCBI Taxonomy" id="436017"/>
    <lineage>
        <taxon>Eukaryota</taxon>
        <taxon>Viridiplantae</taxon>
        <taxon>Chlorophyta</taxon>
        <taxon>Mamiellophyceae</taxon>
        <taxon>Mamiellales</taxon>
        <taxon>Bathycoccaceae</taxon>
        <taxon>Ostreococcus</taxon>
    </lineage>
</organism>
<dbReference type="PANTHER" id="PTHR21496">
    <property type="entry name" value="FERREDOXIN-RELATED"/>
    <property type="match status" value="1"/>
</dbReference>
<gene>
    <name evidence="8" type="ORF">OSTLU_31786</name>
</gene>
<dbReference type="RefSeq" id="XP_001418040.1">
    <property type="nucleotide sequence ID" value="XM_001418003.1"/>
</dbReference>
<keyword evidence="4" id="KW-0411">Iron-sulfur</keyword>
<evidence type="ECO:0000313" key="9">
    <source>
        <dbReference type="Proteomes" id="UP000001568"/>
    </source>
</evidence>
<evidence type="ECO:0000256" key="4">
    <source>
        <dbReference type="ARBA" id="ARBA00023014"/>
    </source>
</evidence>
<dbReference type="Proteomes" id="UP000001568">
    <property type="component" value="Chromosome 5"/>
</dbReference>
<protein>
    <recommendedName>
        <fullName evidence="7">Rieske domain-containing protein</fullName>
    </recommendedName>
</protein>
<keyword evidence="3" id="KW-0408">Iron</keyword>
<dbReference type="InterPro" id="IPR054716">
    <property type="entry name" value="Sol_Rieske_ferrdox_dom"/>
</dbReference>
<evidence type="ECO:0000256" key="3">
    <source>
        <dbReference type="ARBA" id="ARBA00023004"/>
    </source>
</evidence>
<dbReference type="InterPro" id="IPR036922">
    <property type="entry name" value="Rieske_2Fe-2S_sf"/>
</dbReference>
<dbReference type="OMA" id="EWESDRY"/>
<evidence type="ECO:0000256" key="5">
    <source>
        <dbReference type="ARBA" id="ARBA00034078"/>
    </source>
</evidence>
<dbReference type="GO" id="GO:0046872">
    <property type="term" value="F:metal ion binding"/>
    <property type="evidence" value="ECO:0007669"/>
    <property type="project" value="UniProtKB-KW"/>
</dbReference>
<sequence length="262" mass="27586">MRANAARATRDATARDDGWHDVCGVEEVSRSNARRAVCVAGRHLALVRAPAPSARLHAIDATCYHMGGPLLWAEIEEVPGRGACAVCPWHRYHVALTTGERVYRDLNGEYVGIARKQRVHEVREDDASGRVLVRLSRDEEAWESDRYAMKAPPPASAGTGAGPRSGHVFAAGRGRGGIIGGGFDRGECGPGARTSGVRSMVAQTMRGGDGVAPWAMTGSGGDSSLGAFGASAMSVRRVRKKVTFSGEGDGASEDDGDGIEES</sequence>
<dbReference type="HOGENOM" id="CLU_1063158_0_0_1"/>
<name>A4RXR4_OSTLU</name>
<accession>A4RXR4</accession>
<dbReference type="PROSITE" id="PS51296">
    <property type="entry name" value="RIESKE"/>
    <property type="match status" value="1"/>
</dbReference>
<dbReference type="AlphaFoldDB" id="A4RXR4"/>
<keyword evidence="1" id="KW-0001">2Fe-2S</keyword>
<dbReference type="GO" id="GO:0051537">
    <property type="term" value="F:2 iron, 2 sulfur cluster binding"/>
    <property type="evidence" value="ECO:0007669"/>
    <property type="project" value="UniProtKB-KW"/>
</dbReference>
<feature type="domain" description="Rieske" evidence="7">
    <location>
        <begin position="19"/>
        <end position="133"/>
    </location>
</feature>
<evidence type="ECO:0000259" key="7">
    <source>
        <dbReference type="PROSITE" id="PS51296"/>
    </source>
</evidence>
<feature type="region of interest" description="Disordered" evidence="6">
    <location>
        <begin position="242"/>
        <end position="262"/>
    </location>
</feature>
<feature type="compositionally biased region" description="Acidic residues" evidence="6">
    <location>
        <begin position="250"/>
        <end position="262"/>
    </location>
</feature>
<dbReference type="InterPro" id="IPR017941">
    <property type="entry name" value="Rieske_2Fe-2S"/>
</dbReference>